<gene>
    <name evidence="1" type="ORF">AVEN_214901_1</name>
</gene>
<name>A0A4Y2X2W2_ARAVE</name>
<comment type="caution">
    <text evidence="1">The sequence shown here is derived from an EMBL/GenBank/DDBJ whole genome shotgun (WGS) entry which is preliminary data.</text>
</comment>
<proteinExistence type="predicted"/>
<dbReference type="AlphaFoldDB" id="A0A4Y2X2W2"/>
<evidence type="ECO:0000313" key="2">
    <source>
        <dbReference type="Proteomes" id="UP000499080"/>
    </source>
</evidence>
<dbReference type="Proteomes" id="UP000499080">
    <property type="component" value="Unassembled WGS sequence"/>
</dbReference>
<sequence length="48" mass="5568">QRSSNFSWENSFAKQGAFICIPYPPLLKYWDVYVFPKSADAGRQEILV</sequence>
<organism evidence="1 2">
    <name type="scientific">Araneus ventricosus</name>
    <name type="common">Orbweaver spider</name>
    <name type="synonym">Epeira ventricosa</name>
    <dbReference type="NCBI Taxonomy" id="182803"/>
    <lineage>
        <taxon>Eukaryota</taxon>
        <taxon>Metazoa</taxon>
        <taxon>Ecdysozoa</taxon>
        <taxon>Arthropoda</taxon>
        <taxon>Chelicerata</taxon>
        <taxon>Arachnida</taxon>
        <taxon>Araneae</taxon>
        <taxon>Araneomorphae</taxon>
        <taxon>Entelegynae</taxon>
        <taxon>Araneoidea</taxon>
        <taxon>Araneidae</taxon>
        <taxon>Araneus</taxon>
    </lineage>
</organism>
<protein>
    <submittedName>
        <fullName evidence="1">Uncharacterized protein</fullName>
    </submittedName>
</protein>
<accession>A0A4Y2X2W2</accession>
<keyword evidence="2" id="KW-1185">Reference proteome</keyword>
<feature type="non-terminal residue" evidence="1">
    <location>
        <position position="1"/>
    </location>
</feature>
<dbReference type="EMBL" id="BGPR01070623">
    <property type="protein sequence ID" value="GBO44025.1"/>
    <property type="molecule type" value="Genomic_DNA"/>
</dbReference>
<evidence type="ECO:0000313" key="1">
    <source>
        <dbReference type="EMBL" id="GBO44025.1"/>
    </source>
</evidence>
<reference evidence="1 2" key="1">
    <citation type="journal article" date="2019" name="Sci. Rep.">
        <title>Orb-weaving spider Araneus ventricosus genome elucidates the spidroin gene catalogue.</title>
        <authorList>
            <person name="Kono N."/>
            <person name="Nakamura H."/>
            <person name="Ohtoshi R."/>
            <person name="Moran D.A.P."/>
            <person name="Shinohara A."/>
            <person name="Yoshida Y."/>
            <person name="Fujiwara M."/>
            <person name="Mori M."/>
            <person name="Tomita M."/>
            <person name="Arakawa K."/>
        </authorList>
    </citation>
    <scope>NUCLEOTIDE SEQUENCE [LARGE SCALE GENOMIC DNA]</scope>
</reference>